<feature type="domain" description="Integrator complex subunit 1 RPB2-binding" evidence="2">
    <location>
        <begin position="126"/>
        <end position="276"/>
    </location>
</feature>
<dbReference type="Proteomes" id="UP000681720">
    <property type="component" value="Unassembled WGS sequence"/>
</dbReference>
<evidence type="ECO:0000259" key="2">
    <source>
        <dbReference type="Pfam" id="PF12432"/>
    </source>
</evidence>
<comment type="caution">
    <text evidence="3">The sequence shown here is derived from an EMBL/GenBank/DDBJ whole genome shotgun (WGS) entry which is preliminary data.</text>
</comment>
<dbReference type="InterPro" id="IPR022145">
    <property type="entry name" value="INTS1_RPB2-bd"/>
</dbReference>
<evidence type="ECO:0000256" key="1">
    <source>
        <dbReference type="SAM" id="MobiDB-lite"/>
    </source>
</evidence>
<proteinExistence type="predicted"/>
<sequence length="277" mass="31123">WKLDGFKLYPALPISTSTTITAQISSTLNDETSNDSNNNNESLALPATESESSMQTMDDSILNNNNNNNNTDIQLILSRYEKRSQQIQNLLQSLLTTNAKIKSTIGNSTNLNTNASITTPAGTSQPHETDKLLYLLEQLCGLSDIRLHILSRLDIWLQNPKLNRTAEKLMVTLCENLTKPTTMNNHHHHQLTNGHSINNDLSYIDERAIEQLVNLRFKVRASNATSKMYILCIREMVKIDANLVDIIVRFIVHNELQQISISLAVLSQTTKNPNNLS</sequence>
<reference evidence="3" key="1">
    <citation type="submission" date="2021-02" db="EMBL/GenBank/DDBJ databases">
        <authorList>
            <person name="Nowell W R."/>
        </authorList>
    </citation>
    <scope>NUCLEOTIDE SEQUENCE</scope>
</reference>
<evidence type="ECO:0000313" key="3">
    <source>
        <dbReference type="EMBL" id="CAF5207995.1"/>
    </source>
</evidence>
<feature type="compositionally biased region" description="Low complexity" evidence="1">
    <location>
        <begin position="28"/>
        <end position="43"/>
    </location>
</feature>
<feature type="non-terminal residue" evidence="3">
    <location>
        <position position="277"/>
    </location>
</feature>
<dbReference type="Pfam" id="PF12432">
    <property type="entry name" value="INTS1_RP2B-bd"/>
    <property type="match status" value="1"/>
</dbReference>
<gene>
    <name evidence="3" type="ORF">GIL414_LOCUS78835</name>
</gene>
<organism evidence="3 4">
    <name type="scientific">Rotaria magnacalcarata</name>
    <dbReference type="NCBI Taxonomy" id="392030"/>
    <lineage>
        <taxon>Eukaryota</taxon>
        <taxon>Metazoa</taxon>
        <taxon>Spiralia</taxon>
        <taxon>Gnathifera</taxon>
        <taxon>Rotifera</taxon>
        <taxon>Eurotatoria</taxon>
        <taxon>Bdelloidea</taxon>
        <taxon>Philodinida</taxon>
        <taxon>Philodinidae</taxon>
        <taxon>Rotaria</taxon>
    </lineage>
</organism>
<dbReference type="EMBL" id="CAJOBJ010350883">
    <property type="protein sequence ID" value="CAF5207995.1"/>
    <property type="molecule type" value="Genomic_DNA"/>
</dbReference>
<evidence type="ECO:0000313" key="4">
    <source>
        <dbReference type="Proteomes" id="UP000681720"/>
    </source>
</evidence>
<dbReference type="AlphaFoldDB" id="A0A8S3IVT5"/>
<name>A0A8S3IVT5_9BILA</name>
<feature type="non-terminal residue" evidence="3">
    <location>
        <position position="1"/>
    </location>
</feature>
<accession>A0A8S3IVT5</accession>
<feature type="region of interest" description="Disordered" evidence="1">
    <location>
        <begin position="28"/>
        <end position="53"/>
    </location>
</feature>
<protein>
    <recommendedName>
        <fullName evidence="2">Integrator complex subunit 1 RPB2-binding domain-containing protein</fullName>
    </recommendedName>
</protein>